<feature type="compositionally biased region" description="Basic and acidic residues" evidence="2">
    <location>
        <begin position="231"/>
        <end position="240"/>
    </location>
</feature>
<evidence type="ECO:0000313" key="4">
    <source>
        <dbReference type="EMBL" id="AMN46125.1"/>
    </source>
</evidence>
<evidence type="ECO:0000256" key="2">
    <source>
        <dbReference type="SAM" id="MobiDB-lite"/>
    </source>
</evidence>
<proteinExistence type="predicted"/>
<evidence type="ECO:0000313" key="5">
    <source>
        <dbReference type="Proteomes" id="UP000070250"/>
    </source>
</evidence>
<dbReference type="STRING" id="465721.ACG33_03165"/>
<dbReference type="PANTHER" id="PTHR36504:SF1">
    <property type="entry name" value="LIPOPOLYSACCHARIDE EXPORT SYSTEM PROTEIN LPTA"/>
    <property type="match status" value="1"/>
</dbReference>
<reference evidence="4 5" key="1">
    <citation type="submission" date="2015-06" db="EMBL/GenBank/DDBJ databases">
        <title>A Comprehensive Approach to Explore the Metabolic and Phylogenetic Diversity of Bacterial Steroid Degradation in the Environment: Testosterone as an Example.</title>
        <authorList>
            <person name="Yang F.-C."/>
            <person name="Chen Y.-L."/>
            <person name="Yu C.-P."/>
            <person name="Tang S.-L."/>
            <person name="Wang P.-H."/>
            <person name="Ismail W."/>
            <person name="Wang C.-H."/>
            <person name="Yang C.-Y."/>
            <person name="Chiang Y.-R."/>
        </authorList>
    </citation>
    <scope>NUCLEOTIDE SEQUENCE [LARGE SCALE GENOMIC DNA]</scope>
    <source>
        <strain evidence="4 5">DSM 18526</strain>
    </source>
</reference>
<dbReference type="Gene3D" id="2.60.450.10">
    <property type="entry name" value="Lipopolysaccharide (LPS) transport protein A like domain"/>
    <property type="match status" value="1"/>
</dbReference>
<evidence type="ECO:0000256" key="1">
    <source>
        <dbReference type="ARBA" id="ARBA00022729"/>
    </source>
</evidence>
<sequence length="276" mass="29672">MIMGHDSFTPAAGTRLRPARRPISAGGLPMAMALLTAMTLPVVMGTAAAQAPRVAPGFVWSADVLNSDFRSDTLELSGNVRVQQGPMSIQAQAATAQDFRSQNSRWTFQDAVHVRTAAADLQSDVASATVVNGEIASARVQGTPAIFEQRGGPTDSQVRGRAGTIEYDFVTGIVTLTNQVWFSNGKDEFRGDVVIYNIHDERVQINPDGSSSGRVRGIIRPRENQPSGEPLPERLDHEPIDSGQTDSKQTDPKQTNLEQTDPEKMNSGRTVSGTTA</sequence>
<feature type="domain" description="Organic solvent tolerance-like N-terminal" evidence="3">
    <location>
        <begin position="62"/>
        <end position="201"/>
    </location>
</feature>
<dbReference type="PANTHER" id="PTHR36504">
    <property type="entry name" value="LIPOPOLYSACCHARIDE EXPORT SYSTEM PROTEIN LPTA"/>
    <property type="match status" value="1"/>
</dbReference>
<dbReference type="Proteomes" id="UP000070250">
    <property type="component" value="Chromosome"/>
</dbReference>
<gene>
    <name evidence="4" type="ORF">ACG33_03165</name>
</gene>
<dbReference type="GO" id="GO:0017089">
    <property type="term" value="F:glycolipid transfer activity"/>
    <property type="evidence" value="ECO:0007669"/>
    <property type="project" value="TreeGrafter"/>
</dbReference>
<dbReference type="OrthoDB" id="7058228at2"/>
<dbReference type="EMBL" id="CP011971">
    <property type="protein sequence ID" value="AMN46125.1"/>
    <property type="molecule type" value="Genomic_DNA"/>
</dbReference>
<dbReference type="Pfam" id="PF03968">
    <property type="entry name" value="LptD_N"/>
    <property type="match status" value="1"/>
</dbReference>
<organism evidence="4 5">
    <name type="scientific">Steroidobacter denitrificans</name>
    <dbReference type="NCBI Taxonomy" id="465721"/>
    <lineage>
        <taxon>Bacteria</taxon>
        <taxon>Pseudomonadati</taxon>
        <taxon>Pseudomonadota</taxon>
        <taxon>Gammaproteobacteria</taxon>
        <taxon>Steroidobacterales</taxon>
        <taxon>Steroidobacteraceae</taxon>
        <taxon>Steroidobacter</taxon>
    </lineage>
</organism>
<dbReference type="GO" id="GO:0009279">
    <property type="term" value="C:cell outer membrane"/>
    <property type="evidence" value="ECO:0007669"/>
    <property type="project" value="TreeGrafter"/>
</dbReference>
<name>A0A127F948_STEDE</name>
<dbReference type="InterPro" id="IPR052037">
    <property type="entry name" value="LPS_export_LptA"/>
</dbReference>
<feature type="compositionally biased region" description="Polar residues" evidence="2">
    <location>
        <begin position="267"/>
        <end position="276"/>
    </location>
</feature>
<keyword evidence="1" id="KW-0732">Signal</keyword>
<dbReference type="GO" id="GO:0030288">
    <property type="term" value="C:outer membrane-bounded periplasmic space"/>
    <property type="evidence" value="ECO:0007669"/>
    <property type="project" value="TreeGrafter"/>
</dbReference>
<dbReference type="InterPro" id="IPR005653">
    <property type="entry name" value="OstA-like_N"/>
</dbReference>
<feature type="compositionally biased region" description="Polar residues" evidence="2">
    <location>
        <begin position="242"/>
        <end position="259"/>
    </location>
</feature>
<keyword evidence="5" id="KW-1185">Reference proteome</keyword>
<protein>
    <recommendedName>
        <fullName evidence="3">Organic solvent tolerance-like N-terminal domain-containing protein</fullName>
    </recommendedName>
</protein>
<evidence type="ECO:0000259" key="3">
    <source>
        <dbReference type="Pfam" id="PF03968"/>
    </source>
</evidence>
<accession>A0A127F948</accession>
<dbReference type="AlphaFoldDB" id="A0A127F948"/>
<dbReference type="GO" id="GO:0015920">
    <property type="term" value="P:lipopolysaccharide transport"/>
    <property type="evidence" value="ECO:0007669"/>
    <property type="project" value="TreeGrafter"/>
</dbReference>
<feature type="region of interest" description="Disordered" evidence="2">
    <location>
        <begin position="204"/>
        <end position="276"/>
    </location>
</feature>
<dbReference type="KEGG" id="sdf:ACG33_03165"/>